<dbReference type="GO" id="GO:0030798">
    <property type="term" value="F:trans-aconitate 2-methyltransferase activity"/>
    <property type="evidence" value="ECO:0007669"/>
    <property type="project" value="InterPro"/>
</dbReference>
<dbReference type="InterPro" id="IPR023149">
    <property type="entry name" value="Trans_acon_MeTrfase_C"/>
</dbReference>
<keyword evidence="10" id="KW-1185">Reference proteome</keyword>
<reference evidence="9 10" key="1">
    <citation type="submission" date="2023-08" db="EMBL/GenBank/DDBJ databases">
        <title>Black Yeasts Isolated from many extreme environments.</title>
        <authorList>
            <person name="Coleine C."/>
            <person name="Stajich J.E."/>
            <person name="Selbmann L."/>
        </authorList>
    </citation>
    <scope>NUCLEOTIDE SEQUENCE [LARGE SCALE GENOMIC DNA]</scope>
    <source>
        <strain evidence="9 10">CCFEE 5792</strain>
    </source>
</reference>
<dbReference type="Pfam" id="PF00067">
    <property type="entry name" value="p450"/>
    <property type="match status" value="1"/>
</dbReference>
<gene>
    <name evidence="9" type="ORF">LTR84_002041</name>
</gene>
<keyword evidence="3 7" id="KW-0479">Metal-binding</keyword>
<name>A0AAV9NAE1_9EURO</name>
<evidence type="ECO:0000256" key="4">
    <source>
        <dbReference type="ARBA" id="ARBA00023002"/>
    </source>
</evidence>
<evidence type="ECO:0000256" key="6">
    <source>
        <dbReference type="ARBA" id="ARBA00023033"/>
    </source>
</evidence>
<keyword evidence="5 7" id="KW-0408">Iron</keyword>
<evidence type="ECO:0000256" key="3">
    <source>
        <dbReference type="ARBA" id="ARBA00022723"/>
    </source>
</evidence>
<evidence type="ECO:0000256" key="1">
    <source>
        <dbReference type="ARBA" id="ARBA00001971"/>
    </source>
</evidence>
<evidence type="ECO:0000313" key="10">
    <source>
        <dbReference type="Proteomes" id="UP001358417"/>
    </source>
</evidence>
<dbReference type="InterPro" id="IPR001128">
    <property type="entry name" value="Cyt_P450"/>
</dbReference>
<evidence type="ECO:0000256" key="5">
    <source>
        <dbReference type="ARBA" id="ARBA00023004"/>
    </source>
</evidence>
<dbReference type="CDD" id="cd02440">
    <property type="entry name" value="AdoMet_MTases"/>
    <property type="match status" value="1"/>
</dbReference>
<dbReference type="RefSeq" id="XP_064706509.1">
    <property type="nucleotide sequence ID" value="XM_064845655.1"/>
</dbReference>
<dbReference type="NCBIfam" id="NF002463">
    <property type="entry name" value="PRK01683.1"/>
    <property type="match status" value="1"/>
</dbReference>
<dbReference type="Pfam" id="PF13649">
    <property type="entry name" value="Methyltransf_25"/>
    <property type="match status" value="1"/>
</dbReference>
<dbReference type="SUPFAM" id="SSF53335">
    <property type="entry name" value="S-adenosyl-L-methionine-dependent methyltransferases"/>
    <property type="match status" value="1"/>
</dbReference>
<evidence type="ECO:0000256" key="7">
    <source>
        <dbReference type="PIRSR" id="PIRSR602401-1"/>
    </source>
</evidence>
<dbReference type="AlphaFoldDB" id="A0AAV9NAE1"/>
<dbReference type="Gene3D" id="1.10.630.10">
    <property type="entry name" value="Cytochrome P450"/>
    <property type="match status" value="1"/>
</dbReference>
<comment type="caution">
    <text evidence="9">The sequence shown here is derived from an EMBL/GenBank/DDBJ whole genome shotgun (WGS) entry which is preliminary data.</text>
</comment>
<dbReference type="FunFam" id="1.10.630.10:FF:000050">
    <property type="entry name" value="Cytochrome P450 monooxygenase"/>
    <property type="match status" value="1"/>
</dbReference>
<evidence type="ECO:0000259" key="8">
    <source>
        <dbReference type="Pfam" id="PF13649"/>
    </source>
</evidence>
<dbReference type="PROSITE" id="PS00086">
    <property type="entry name" value="CYTOCHROME_P450"/>
    <property type="match status" value="1"/>
</dbReference>
<dbReference type="InterPro" id="IPR029063">
    <property type="entry name" value="SAM-dependent_MTases_sf"/>
</dbReference>
<dbReference type="GeneID" id="89970253"/>
<evidence type="ECO:0000256" key="2">
    <source>
        <dbReference type="ARBA" id="ARBA00010617"/>
    </source>
</evidence>
<dbReference type="Gene3D" id="1.10.150.290">
    <property type="entry name" value="S-adenosyl-L-methionine-dependent methyltransferases"/>
    <property type="match status" value="1"/>
</dbReference>
<organism evidence="9 10">
    <name type="scientific">Exophiala bonariae</name>
    <dbReference type="NCBI Taxonomy" id="1690606"/>
    <lineage>
        <taxon>Eukaryota</taxon>
        <taxon>Fungi</taxon>
        <taxon>Dikarya</taxon>
        <taxon>Ascomycota</taxon>
        <taxon>Pezizomycotina</taxon>
        <taxon>Eurotiomycetes</taxon>
        <taxon>Chaetothyriomycetidae</taxon>
        <taxon>Chaetothyriales</taxon>
        <taxon>Herpotrichiellaceae</taxon>
        <taxon>Exophiala</taxon>
    </lineage>
</organism>
<dbReference type="InterPro" id="IPR017972">
    <property type="entry name" value="Cyt_P450_CS"/>
</dbReference>
<proteinExistence type="inferred from homology"/>
<evidence type="ECO:0000313" key="9">
    <source>
        <dbReference type="EMBL" id="KAK5053067.1"/>
    </source>
</evidence>
<comment type="cofactor">
    <cofactor evidence="1 7">
        <name>heme</name>
        <dbReference type="ChEBI" id="CHEBI:30413"/>
    </cofactor>
</comment>
<dbReference type="GO" id="GO:0016705">
    <property type="term" value="F:oxidoreductase activity, acting on paired donors, with incorporation or reduction of molecular oxygen"/>
    <property type="evidence" value="ECO:0007669"/>
    <property type="project" value="InterPro"/>
</dbReference>
<protein>
    <recommendedName>
        <fullName evidence="8">Methyltransferase domain-containing protein</fullName>
    </recommendedName>
</protein>
<dbReference type="EMBL" id="JAVRRD010000012">
    <property type="protein sequence ID" value="KAK5053067.1"/>
    <property type="molecule type" value="Genomic_DNA"/>
</dbReference>
<keyword evidence="4" id="KW-0560">Oxidoreductase</keyword>
<accession>A0AAV9NAE1</accession>
<sequence length="814" mass="92025">MRLSLVFGSIFLLAVFLLVNIKYRRGLKQVPGPFLASISPLDRLITSASGRQFKKHLEYHEKYGPVVRVGPNQVSFSNADLIPQVYGITSRFYKSNFYSTFDVKTKQGTPFPTVFSVRDEKQHKALKRPVAGAYSMSTLVELEPMTDDCIEILQRKFDGMQGKDFDLGEWLQWYSFDVITSITFSNCMGFMEQEKDVQGVIEAIEGRLLYNSVIGEAPYLHKFLLGNPLVARLVPWIPALAWLNSSSHVLRFAAKQLERYSVRDKSLDSLRDMLSRFRRSRDGEEVMSNDELQSHAASNILAGSDTTAISLRSMFYYLCKNPRCYNLLRDEIDRMEDSGDLSPIVTFAEANRMPYLQACMKEAMRLHPAVGMLLERIVPAEGFEVAPGVHLPAGTIVGINPWIPSRDKLVYGPDAEQFRPERWLEADEATLKLMERNFLAFGAGARTCLGKNISLLEMSKLVPQVIRKYHLELSDPKADWVLTDHWFVKQTNLISLTRPEYLDMNRLSRNHLHYHNITTAAKQLALKQHQQATTTGTLTTTRTFRSCSPPLKMAAQKDWSAAQYLKFEAERTRPSRDLLAQVPLTSPQSIVDLGCGPGNSTEVVAAHFPSAKIAGMDSSPDMIAKARTTLPDVQFTVGDLQSYTPDGPVDLFFSNAVFQWLGAEERIRVIKGLFEKQASGGVFAFQVPDNFDEPSHSAMRSVAADGPWAETLQRLQPARDYMQTPQEFYDAFAPLSAELNIWHSHYQHVLASHEAVVEWVKGTGLRPFIDPLTPEQRDGFLDKYLQKIKDLYPVSVDGKVLLRYPRLFVVAVRK</sequence>
<dbReference type="PANTHER" id="PTHR24305">
    <property type="entry name" value="CYTOCHROME P450"/>
    <property type="match status" value="1"/>
</dbReference>
<dbReference type="SUPFAM" id="SSF48264">
    <property type="entry name" value="Cytochrome P450"/>
    <property type="match status" value="1"/>
</dbReference>
<dbReference type="InterPro" id="IPR041698">
    <property type="entry name" value="Methyltransf_25"/>
</dbReference>
<comment type="similarity">
    <text evidence="2">Belongs to the cytochrome P450 family.</text>
</comment>
<keyword evidence="6" id="KW-0503">Monooxygenase</keyword>
<dbReference type="Proteomes" id="UP001358417">
    <property type="component" value="Unassembled WGS sequence"/>
</dbReference>
<dbReference type="InterPro" id="IPR002401">
    <property type="entry name" value="Cyt_P450_E_grp-I"/>
</dbReference>
<dbReference type="GO" id="GO:0004497">
    <property type="term" value="F:monooxygenase activity"/>
    <property type="evidence" value="ECO:0007669"/>
    <property type="project" value="UniProtKB-KW"/>
</dbReference>
<dbReference type="InterPro" id="IPR050121">
    <property type="entry name" value="Cytochrome_P450_monoxygenase"/>
</dbReference>
<dbReference type="GO" id="GO:0020037">
    <property type="term" value="F:heme binding"/>
    <property type="evidence" value="ECO:0007669"/>
    <property type="project" value="InterPro"/>
</dbReference>
<dbReference type="PRINTS" id="PR00385">
    <property type="entry name" value="P450"/>
</dbReference>
<feature type="binding site" description="axial binding residue" evidence="7">
    <location>
        <position position="448"/>
    </location>
    <ligand>
        <name>heme</name>
        <dbReference type="ChEBI" id="CHEBI:30413"/>
    </ligand>
    <ligandPart>
        <name>Fe</name>
        <dbReference type="ChEBI" id="CHEBI:18248"/>
    </ligandPart>
</feature>
<feature type="domain" description="Methyltransferase" evidence="8">
    <location>
        <begin position="590"/>
        <end position="680"/>
    </location>
</feature>
<dbReference type="InterPro" id="IPR036396">
    <property type="entry name" value="Cyt_P450_sf"/>
</dbReference>
<dbReference type="GO" id="GO:0005506">
    <property type="term" value="F:iron ion binding"/>
    <property type="evidence" value="ECO:0007669"/>
    <property type="project" value="InterPro"/>
</dbReference>
<keyword evidence="7" id="KW-0349">Heme</keyword>
<dbReference type="Gene3D" id="3.40.50.150">
    <property type="entry name" value="Vaccinia Virus protein VP39"/>
    <property type="match status" value="1"/>
</dbReference>
<dbReference type="PRINTS" id="PR00463">
    <property type="entry name" value="EP450I"/>
</dbReference>
<dbReference type="CDD" id="cd11060">
    <property type="entry name" value="CYP57A1-like"/>
    <property type="match status" value="1"/>
</dbReference>
<dbReference type="PANTHER" id="PTHR24305:SF232">
    <property type="entry name" value="P450, PUTATIVE (EUROFUNG)-RELATED"/>
    <property type="match status" value="1"/>
</dbReference>